<evidence type="ECO:0000256" key="3">
    <source>
        <dbReference type="ARBA" id="ARBA00022603"/>
    </source>
</evidence>
<evidence type="ECO:0000256" key="4">
    <source>
        <dbReference type="ARBA" id="ARBA00022679"/>
    </source>
</evidence>
<feature type="binding site" evidence="6">
    <location>
        <begin position="34"/>
        <end position="36"/>
    </location>
    <ligand>
        <name>S-adenosyl-L-methionine</name>
        <dbReference type="ChEBI" id="CHEBI:59789"/>
    </ligand>
</feature>
<evidence type="ECO:0000256" key="1">
    <source>
        <dbReference type="ARBA" id="ARBA00010396"/>
    </source>
</evidence>
<dbReference type="AlphaFoldDB" id="A0A194AGB0"/>
<dbReference type="InterPro" id="IPR029063">
    <property type="entry name" value="SAM-dependent_MTases_sf"/>
</dbReference>
<dbReference type="STRING" id="1592317.DPF_0513"/>
<dbReference type="Gene3D" id="3.40.50.150">
    <property type="entry name" value="Vaccinia Virus protein VP39"/>
    <property type="match status" value="1"/>
</dbReference>
<dbReference type="PANTHER" id="PTHR11265:SF0">
    <property type="entry name" value="12S RRNA N4-METHYLCYTIDINE METHYLTRANSFERASE"/>
    <property type="match status" value="1"/>
</dbReference>
<keyword evidence="4 6" id="KW-0808">Transferase</keyword>
<keyword evidence="3 6" id="KW-0489">Methyltransferase</keyword>
<gene>
    <name evidence="6" type="primary">rsmH</name>
    <name evidence="8" type="ORF">DPF_0513</name>
</gene>
<comment type="subcellular location">
    <subcellularLocation>
        <location evidence="6">Cytoplasm</location>
    </subcellularLocation>
</comment>
<dbReference type="SUPFAM" id="SSF81799">
    <property type="entry name" value="Putative methyltransferase TM0872, insert domain"/>
    <property type="match status" value="1"/>
</dbReference>
<dbReference type="Proteomes" id="UP000095200">
    <property type="component" value="Unassembled WGS sequence"/>
</dbReference>
<keyword evidence="5 6" id="KW-0949">S-adenosyl-L-methionine</keyword>
<comment type="function">
    <text evidence="6">Specifically methylates the N4 position of cytidine in position 1402 (C1402) of 16S rRNA.</text>
</comment>
<name>A0A194AGB0_9BACT</name>
<dbReference type="InterPro" id="IPR002903">
    <property type="entry name" value="RsmH"/>
</dbReference>
<accession>A0A194AGB0</accession>
<feature type="region of interest" description="Disordered" evidence="7">
    <location>
        <begin position="296"/>
        <end position="316"/>
    </location>
</feature>
<dbReference type="RefSeq" id="WP_069857324.1">
    <property type="nucleotide sequence ID" value="NZ_BDFE01000008.1"/>
</dbReference>
<evidence type="ECO:0000313" key="8">
    <source>
        <dbReference type="EMBL" id="GAU07814.1"/>
    </source>
</evidence>
<dbReference type="GO" id="GO:0005737">
    <property type="term" value="C:cytoplasm"/>
    <property type="evidence" value="ECO:0007669"/>
    <property type="project" value="UniProtKB-SubCell"/>
</dbReference>
<protein>
    <recommendedName>
        <fullName evidence="6">Ribosomal RNA small subunit methyltransferase H</fullName>
        <ecNumber evidence="6">2.1.1.199</ecNumber>
    </recommendedName>
    <alternativeName>
        <fullName evidence="6">16S rRNA m(4)C1402 methyltransferase</fullName>
    </alternativeName>
    <alternativeName>
        <fullName evidence="6">rRNA (cytosine-N(4)-)-methyltransferase RsmH</fullName>
    </alternativeName>
</protein>
<dbReference type="SUPFAM" id="SSF53335">
    <property type="entry name" value="S-adenosyl-L-methionine-dependent methyltransferases"/>
    <property type="match status" value="1"/>
</dbReference>
<feature type="binding site" evidence="6">
    <location>
        <position position="81"/>
    </location>
    <ligand>
        <name>S-adenosyl-L-methionine</name>
        <dbReference type="ChEBI" id="CHEBI:59789"/>
    </ligand>
</feature>
<feature type="binding site" evidence="6">
    <location>
        <position position="54"/>
    </location>
    <ligand>
        <name>S-adenosyl-L-methionine</name>
        <dbReference type="ChEBI" id="CHEBI:59789"/>
    </ligand>
</feature>
<evidence type="ECO:0000256" key="5">
    <source>
        <dbReference type="ARBA" id="ARBA00022691"/>
    </source>
</evidence>
<dbReference type="Pfam" id="PF01795">
    <property type="entry name" value="Methyltransf_5"/>
    <property type="match status" value="1"/>
</dbReference>
<comment type="caution">
    <text evidence="8">The sequence shown here is derived from an EMBL/GenBank/DDBJ whole genome shotgun (WGS) entry which is preliminary data.</text>
</comment>
<evidence type="ECO:0000256" key="7">
    <source>
        <dbReference type="SAM" id="MobiDB-lite"/>
    </source>
</evidence>
<comment type="similarity">
    <text evidence="1 6">Belongs to the methyltransferase superfamily. RsmH family.</text>
</comment>
<dbReference type="InterPro" id="IPR023397">
    <property type="entry name" value="SAM-dep_MeTrfase_MraW_recog"/>
</dbReference>
<reference evidence="9" key="1">
    <citation type="submission" date="2016-06" db="EMBL/GenBank/DDBJ databases">
        <title>Draft genome sequence of Desulfoplanes formicivorans strain Pf12B.</title>
        <authorList>
            <person name="Watanabe M."/>
            <person name="Kojima H."/>
            <person name="Fukui M."/>
        </authorList>
    </citation>
    <scope>NUCLEOTIDE SEQUENCE [LARGE SCALE GENOMIC DNA]</scope>
    <source>
        <strain evidence="9">Pf12B</strain>
    </source>
</reference>
<dbReference type="Gene3D" id="1.10.150.170">
    <property type="entry name" value="Putative methyltransferase TM0872, insert domain"/>
    <property type="match status" value="1"/>
</dbReference>
<keyword evidence="6" id="KW-0963">Cytoplasm</keyword>
<dbReference type="NCBIfam" id="TIGR00006">
    <property type="entry name" value="16S rRNA (cytosine(1402)-N(4))-methyltransferase RsmH"/>
    <property type="match status" value="1"/>
</dbReference>
<organism evidence="8 9">
    <name type="scientific">Desulfoplanes formicivorans</name>
    <dbReference type="NCBI Taxonomy" id="1592317"/>
    <lineage>
        <taxon>Bacteria</taxon>
        <taxon>Pseudomonadati</taxon>
        <taxon>Thermodesulfobacteriota</taxon>
        <taxon>Desulfovibrionia</taxon>
        <taxon>Desulfovibrionales</taxon>
        <taxon>Desulfoplanaceae</taxon>
        <taxon>Desulfoplanes</taxon>
    </lineage>
</organism>
<dbReference type="PIRSF" id="PIRSF004486">
    <property type="entry name" value="MraW"/>
    <property type="match status" value="1"/>
</dbReference>
<dbReference type="HAMAP" id="MF_01007">
    <property type="entry name" value="16SrRNA_methyltr_H"/>
    <property type="match status" value="1"/>
</dbReference>
<dbReference type="EC" id="2.1.1.199" evidence="6"/>
<evidence type="ECO:0000256" key="2">
    <source>
        <dbReference type="ARBA" id="ARBA00022552"/>
    </source>
</evidence>
<evidence type="ECO:0000256" key="6">
    <source>
        <dbReference type="HAMAP-Rule" id="MF_01007"/>
    </source>
</evidence>
<dbReference type="PANTHER" id="PTHR11265">
    <property type="entry name" value="S-ADENOSYL-METHYLTRANSFERASE MRAW"/>
    <property type="match status" value="1"/>
</dbReference>
<keyword evidence="9" id="KW-1185">Reference proteome</keyword>
<feature type="binding site" evidence="6">
    <location>
        <position position="109"/>
    </location>
    <ligand>
        <name>S-adenosyl-L-methionine</name>
        <dbReference type="ChEBI" id="CHEBI:59789"/>
    </ligand>
</feature>
<evidence type="ECO:0000313" key="9">
    <source>
        <dbReference type="Proteomes" id="UP000095200"/>
    </source>
</evidence>
<sequence>MVEAAHTSVLGQEVVEWMRPRPGGRYLDGTLGLGGHALRLFDAVEGNIQILGTDKDPEAIAAATSRLHDHADHLFTAHCSFRDFEHPLKELGWQTLDGVLLDLGVSSMQLDQADRGFSFVKDGPLDMRMDKHSGRPSARDLIARLPVQKLREIIGKYGEEPMAGRIAHAIARARESQSIERTLQLADIVAKAYPPKRRALSRNHPATKTFQAIRIAVNHELDDLHFFLERIPDYLAPGGRIVVISFHSLEDRIVKQVFREESKGCVCPRYQPVCVCGHVQRLCVLTKKPLAPSKEEMACNPRSRSAKMRVAQRVSS</sequence>
<dbReference type="OrthoDB" id="9806637at2"/>
<feature type="binding site" evidence="6">
    <location>
        <position position="102"/>
    </location>
    <ligand>
        <name>S-adenosyl-L-methionine</name>
        <dbReference type="ChEBI" id="CHEBI:59789"/>
    </ligand>
</feature>
<dbReference type="GO" id="GO:0071424">
    <property type="term" value="F:rRNA (cytosine-N4-)-methyltransferase activity"/>
    <property type="evidence" value="ECO:0007669"/>
    <property type="project" value="UniProtKB-UniRule"/>
</dbReference>
<proteinExistence type="inferred from homology"/>
<dbReference type="EMBL" id="BDFE01000008">
    <property type="protein sequence ID" value="GAU07814.1"/>
    <property type="molecule type" value="Genomic_DNA"/>
</dbReference>
<dbReference type="GO" id="GO:0070475">
    <property type="term" value="P:rRNA base methylation"/>
    <property type="evidence" value="ECO:0007669"/>
    <property type="project" value="UniProtKB-UniRule"/>
</dbReference>
<comment type="catalytic activity">
    <reaction evidence="6">
        <text>cytidine(1402) in 16S rRNA + S-adenosyl-L-methionine = N(4)-methylcytidine(1402) in 16S rRNA + S-adenosyl-L-homocysteine + H(+)</text>
        <dbReference type="Rhea" id="RHEA:42928"/>
        <dbReference type="Rhea" id="RHEA-COMP:10286"/>
        <dbReference type="Rhea" id="RHEA-COMP:10287"/>
        <dbReference type="ChEBI" id="CHEBI:15378"/>
        <dbReference type="ChEBI" id="CHEBI:57856"/>
        <dbReference type="ChEBI" id="CHEBI:59789"/>
        <dbReference type="ChEBI" id="CHEBI:74506"/>
        <dbReference type="ChEBI" id="CHEBI:82748"/>
        <dbReference type="EC" id="2.1.1.199"/>
    </reaction>
</comment>
<keyword evidence="2 6" id="KW-0698">rRNA processing</keyword>